<keyword evidence="2" id="KW-1185">Reference proteome</keyword>
<organism evidence="1 2">
    <name type="scientific">Actinoplanes missouriensis (strain ATCC 14538 / DSM 43046 / CBS 188.64 / JCM 3121 / NBRC 102363 / NCIMB 12654 / NRRL B-3342 / UNCC 431)</name>
    <dbReference type="NCBI Taxonomy" id="512565"/>
    <lineage>
        <taxon>Bacteria</taxon>
        <taxon>Bacillati</taxon>
        <taxon>Actinomycetota</taxon>
        <taxon>Actinomycetes</taxon>
        <taxon>Micromonosporales</taxon>
        <taxon>Micromonosporaceae</taxon>
        <taxon>Actinoplanes</taxon>
    </lineage>
</organism>
<accession>I0H6S6</accession>
<gene>
    <name evidence="1" type="ordered locus">AMIS_34930</name>
</gene>
<name>I0H6S6_ACTM4</name>
<dbReference type="PATRIC" id="fig|512565.3.peg.3491"/>
<dbReference type="EMBL" id="AP012319">
    <property type="protein sequence ID" value="BAL88713.1"/>
    <property type="molecule type" value="Genomic_DNA"/>
</dbReference>
<proteinExistence type="predicted"/>
<sequence>MDKDNETTEPSWPRWLARSAARGAVAAGVHILLQQIWNLLVS</sequence>
<evidence type="ECO:0000313" key="1">
    <source>
        <dbReference type="EMBL" id="BAL88713.1"/>
    </source>
</evidence>
<evidence type="ECO:0000313" key="2">
    <source>
        <dbReference type="Proteomes" id="UP000007882"/>
    </source>
</evidence>
<dbReference type="KEGG" id="ams:AMIS_34930"/>
<dbReference type="AlphaFoldDB" id="I0H6S6"/>
<protein>
    <submittedName>
        <fullName evidence="1">Uncharacterized protein</fullName>
    </submittedName>
</protein>
<reference evidence="1 2" key="1">
    <citation type="submission" date="2012-02" db="EMBL/GenBank/DDBJ databases">
        <title>Complete genome sequence of Actinoplanes missouriensis 431 (= NBRC 102363).</title>
        <authorList>
            <person name="Ohnishi Y."/>
            <person name="Ishikawa J."/>
            <person name="Sekine M."/>
            <person name="Hosoyama A."/>
            <person name="Harada T."/>
            <person name="Narita H."/>
            <person name="Hata T."/>
            <person name="Konno Y."/>
            <person name="Tutikane K."/>
            <person name="Fujita N."/>
            <person name="Horinouchi S."/>
            <person name="Hayakawa M."/>
        </authorList>
    </citation>
    <scope>NUCLEOTIDE SEQUENCE [LARGE SCALE GENOMIC DNA]</scope>
    <source>
        <strain evidence="2">ATCC 14538 / DSM 43046 / CBS 188.64 / JCM 3121 / NBRC 102363 / NCIMB 12654 / NRRL B-3342 / UNCC 431</strain>
    </source>
</reference>
<dbReference type="Proteomes" id="UP000007882">
    <property type="component" value="Chromosome"/>
</dbReference>
<dbReference type="HOGENOM" id="CLU_3246052_0_0_11"/>
<dbReference type="RefSeq" id="WP_014443607.1">
    <property type="nucleotide sequence ID" value="NC_017093.1"/>
</dbReference>